<dbReference type="InterPro" id="IPR036282">
    <property type="entry name" value="Glutathione-S-Trfase_C_sf"/>
</dbReference>
<dbReference type="Proteomes" id="UP000664203">
    <property type="component" value="Unassembled WGS sequence"/>
</dbReference>
<comment type="caution">
    <text evidence="2">The sequence shown here is derived from an EMBL/GenBank/DDBJ whole genome shotgun (WGS) entry which is preliminary data.</text>
</comment>
<dbReference type="SUPFAM" id="SSF47616">
    <property type="entry name" value="GST C-terminal domain-like"/>
    <property type="match status" value="1"/>
</dbReference>
<keyword evidence="3" id="KW-1185">Reference proteome</keyword>
<dbReference type="EMBL" id="CAJPDR010000472">
    <property type="protein sequence ID" value="CAF9937405.1"/>
    <property type="molecule type" value="Genomic_DNA"/>
</dbReference>
<evidence type="ECO:0008006" key="4">
    <source>
        <dbReference type="Google" id="ProtNLM"/>
    </source>
</evidence>
<proteinExistence type="predicted"/>
<name>A0A8H3IX69_9LECA</name>
<accession>A0A8H3IX69</accession>
<organism evidence="2 3">
    <name type="scientific">Alectoria fallacina</name>
    <dbReference type="NCBI Taxonomy" id="1903189"/>
    <lineage>
        <taxon>Eukaryota</taxon>
        <taxon>Fungi</taxon>
        <taxon>Dikarya</taxon>
        <taxon>Ascomycota</taxon>
        <taxon>Pezizomycotina</taxon>
        <taxon>Lecanoromycetes</taxon>
        <taxon>OSLEUM clade</taxon>
        <taxon>Lecanoromycetidae</taxon>
        <taxon>Lecanorales</taxon>
        <taxon>Lecanorineae</taxon>
        <taxon>Parmeliaceae</taxon>
        <taxon>Alectoria</taxon>
    </lineage>
</organism>
<evidence type="ECO:0000313" key="3">
    <source>
        <dbReference type="Proteomes" id="UP000664203"/>
    </source>
</evidence>
<sequence length="227" mass="23955">MLTLISATPSPYARKNRIALLEKGVRPLHLALRDRSPGITATETPEHKQPFGESCPSCSSTTTAGARPSTSSVVTSRSKYIVQKYAGRGGGPRLMPEEVGGRRVAGAAGAGGGRWMAGAMPWVSPSSRRRAGALKSEEWMARQLRKVYGAIKAIDAFVKARKSDFLIGDELSVADIAAGAMLGMMDMVETQVWAHQVEGGVSGAAGVVGAVWRSGRVSGRRGRSCLS</sequence>
<reference evidence="2" key="1">
    <citation type="submission" date="2021-03" db="EMBL/GenBank/DDBJ databases">
        <authorList>
            <person name="Tagirdzhanova G."/>
        </authorList>
    </citation>
    <scope>NUCLEOTIDE SEQUENCE</scope>
</reference>
<protein>
    <recommendedName>
        <fullName evidence="4">Glutathione S-transferase C-terminal domain-containing protein</fullName>
    </recommendedName>
</protein>
<dbReference type="AlphaFoldDB" id="A0A8H3IX69"/>
<dbReference type="Pfam" id="PF13410">
    <property type="entry name" value="GST_C_2"/>
    <property type="match status" value="1"/>
</dbReference>
<gene>
    <name evidence="2" type="ORF">ALECFALPRED_007240</name>
</gene>
<evidence type="ECO:0000256" key="1">
    <source>
        <dbReference type="SAM" id="MobiDB-lite"/>
    </source>
</evidence>
<evidence type="ECO:0000313" key="2">
    <source>
        <dbReference type="EMBL" id="CAF9937405.1"/>
    </source>
</evidence>
<dbReference type="OrthoDB" id="249703at2759"/>
<dbReference type="Gene3D" id="3.40.30.10">
    <property type="entry name" value="Glutaredoxin"/>
    <property type="match status" value="1"/>
</dbReference>
<feature type="region of interest" description="Disordered" evidence="1">
    <location>
        <begin position="36"/>
        <end position="72"/>
    </location>
</feature>
<dbReference type="Gene3D" id="1.20.1050.10">
    <property type="match status" value="1"/>
</dbReference>